<dbReference type="EMBL" id="CADCXU010018339">
    <property type="protein sequence ID" value="CAB0006738.1"/>
    <property type="molecule type" value="Genomic_DNA"/>
</dbReference>
<evidence type="ECO:0000313" key="1">
    <source>
        <dbReference type="EMBL" id="CAB0006738.1"/>
    </source>
</evidence>
<proteinExistence type="predicted"/>
<keyword evidence="2" id="KW-1185">Reference proteome</keyword>
<organism evidence="1 2">
    <name type="scientific">Nesidiocoris tenuis</name>
    <dbReference type="NCBI Taxonomy" id="355587"/>
    <lineage>
        <taxon>Eukaryota</taxon>
        <taxon>Metazoa</taxon>
        <taxon>Ecdysozoa</taxon>
        <taxon>Arthropoda</taxon>
        <taxon>Hexapoda</taxon>
        <taxon>Insecta</taxon>
        <taxon>Pterygota</taxon>
        <taxon>Neoptera</taxon>
        <taxon>Paraneoptera</taxon>
        <taxon>Hemiptera</taxon>
        <taxon>Heteroptera</taxon>
        <taxon>Panheteroptera</taxon>
        <taxon>Cimicomorpha</taxon>
        <taxon>Miridae</taxon>
        <taxon>Dicyphina</taxon>
        <taxon>Nesidiocoris</taxon>
    </lineage>
</organism>
<sequence length="66" mass="7509">MCFVSFNLADIDVLGCYPWNRRRSADRCLAYNPSAKQSSRNVAGHLRRCCNASQPRVLSELYLVSK</sequence>
<gene>
    <name evidence="1" type="ORF">NTEN_LOCUS12215</name>
</gene>
<name>A0A6H5GV34_9HEMI</name>
<reference evidence="1 2" key="1">
    <citation type="submission" date="2020-02" db="EMBL/GenBank/DDBJ databases">
        <authorList>
            <person name="Ferguson B K."/>
        </authorList>
    </citation>
    <scope>NUCLEOTIDE SEQUENCE [LARGE SCALE GENOMIC DNA]</scope>
</reference>
<protein>
    <submittedName>
        <fullName evidence="1">Uncharacterized protein</fullName>
    </submittedName>
</protein>
<evidence type="ECO:0000313" key="2">
    <source>
        <dbReference type="Proteomes" id="UP000479000"/>
    </source>
</evidence>
<dbReference type="AlphaFoldDB" id="A0A6H5GV34"/>
<dbReference type="Proteomes" id="UP000479000">
    <property type="component" value="Unassembled WGS sequence"/>
</dbReference>
<accession>A0A6H5GV34</accession>